<sequence>MMCECVPSSLSLSLSLYTGLTQSNWNTTSRRGNAHPAPHRYSVRKSSSSSSLSYHSSKCFGVSPNSSMLGSEDFDVYGELGFEDSEKDLFELKTALTNVVEPMEVSHENDLKLAENLVAETAEGVGSKVKKSAKSNGRQVFRIGRQIMRRSSMIAKQVISIQSALCLGFVSQLWVDTNSWILVAVEVKPTLLSGEAERFLLEDVSQVGDVVLVQDEHVLEKEFKTIGMETLVGYNVITTGHYNIGKVRGFTFNINSGAVETLELDSFGLSIIPSSLVSTYALFVEDVLEVVSDKVVVHENAASRIQRLTKGFWDAQNARIPGEEPTEISEMERQSLQDHNRIRKKRSSCKKFKSNARDSKENDWELPMDYL</sequence>
<protein>
    <recommendedName>
        <fullName evidence="4">PRC-barrel domain-containing protein</fullName>
    </recommendedName>
</protein>
<feature type="compositionally biased region" description="Basic and acidic residues" evidence="1">
    <location>
        <begin position="330"/>
        <end position="340"/>
    </location>
</feature>
<evidence type="ECO:0000256" key="1">
    <source>
        <dbReference type="SAM" id="MobiDB-lite"/>
    </source>
</evidence>
<dbReference type="SUPFAM" id="SSF50346">
    <property type="entry name" value="PRC-barrel domain"/>
    <property type="match status" value="2"/>
</dbReference>
<dbReference type="Proteomes" id="UP001370490">
    <property type="component" value="Unassembled WGS sequence"/>
</dbReference>
<feature type="compositionally biased region" description="Basic residues" evidence="1">
    <location>
        <begin position="341"/>
        <end position="354"/>
    </location>
</feature>
<reference evidence="2 3" key="1">
    <citation type="submission" date="2023-12" db="EMBL/GenBank/DDBJ databases">
        <title>A high-quality genome assembly for Dillenia turbinata (Dilleniales).</title>
        <authorList>
            <person name="Chanderbali A."/>
        </authorList>
    </citation>
    <scope>NUCLEOTIDE SEQUENCE [LARGE SCALE GENOMIC DNA]</scope>
    <source>
        <strain evidence="2">LSX21</strain>
        <tissue evidence="2">Leaf</tissue>
    </source>
</reference>
<proteinExistence type="predicted"/>
<accession>A0AAN8VZR2</accession>
<feature type="region of interest" description="Disordered" evidence="1">
    <location>
        <begin position="323"/>
        <end position="371"/>
    </location>
</feature>
<organism evidence="2 3">
    <name type="scientific">Dillenia turbinata</name>
    <dbReference type="NCBI Taxonomy" id="194707"/>
    <lineage>
        <taxon>Eukaryota</taxon>
        <taxon>Viridiplantae</taxon>
        <taxon>Streptophyta</taxon>
        <taxon>Embryophyta</taxon>
        <taxon>Tracheophyta</taxon>
        <taxon>Spermatophyta</taxon>
        <taxon>Magnoliopsida</taxon>
        <taxon>eudicotyledons</taxon>
        <taxon>Gunneridae</taxon>
        <taxon>Pentapetalae</taxon>
        <taxon>Dilleniales</taxon>
        <taxon>Dilleniaceae</taxon>
        <taxon>Dillenia</taxon>
    </lineage>
</organism>
<dbReference type="EMBL" id="JBAMMX010000003">
    <property type="protein sequence ID" value="KAK6943355.1"/>
    <property type="molecule type" value="Genomic_DNA"/>
</dbReference>
<dbReference type="PANTHER" id="PTHR36740">
    <property type="entry name" value="PRC DOMAIN-CONTAINING PROTEIN"/>
    <property type="match status" value="1"/>
</dbReference>
<keyword evidence="3" id="KW-1185">Reference proteome</keyword>
<evidence type="ECO:0008006" key="4">
    <source>
        <dbReference type="Google" id="ProtNLM"/>
    </source>
</evidence>
<dbReference type="PANTHER" id="PTHR36740:SF1">
    <property type="entry name" value="PRC-BARREL DOMAIN-CONTAINING PROTEIN"/>
    <property type="match status" value="1"/>
</dbReference>
<gene>
    <name evidence="2" type="ORF">RJ641_024457</name>
</gene>
<dbReference type="AlphaFoldDB" id="A0AAN8VZR2"/>
<feature type="region of interest" description="Disordered" evidence="1">
    <location>
        <begin position="25"/>
        <end position="53"/>
    </location>
</feature>
<dbReference type="InterPro" id="IPR011033">
    <property type="entry name" value="PRC_barrel-like_sf"/>
</dbReference>
<evidence type="ECO:0000313" key="3">
    <source>
        <dbReference type="Proteomes" id="UP001370490"/>
    </source>
</evidence>
<name>A0AAN8VZR2_9MAGN</name>
<comment type="caution">
    <text evidence="2">The sequence shown here is derived from an EMBL/GenBank/DDBJ whole genome shotgun (WGS) entry which is preliminary data.</text>
</comment>
<evidence type="ECO:0000313" key="2">
    <source>
        <dbReference type="EMBL" id="KAK6943355.1"/>
    </source>
</evidence>
<dbReference type="Gene3D" id="2.30.30.240">
    <property type="entry name" value="PRC-barrel domain"/>
    <property type="match status" value="1"/>
</dbReference>
<feature type="compositionally biased region" description="Low complexity" evidence="1">
    <location>
        <begin position="44"/>
        <end position="53"/>
    </location>
</feature>